<reference evidence="1 4" key="2">
    <citation type="submission" date="2019-07" db="EMBL/GenBank/DDBJ databases">
        <title>Whole genome shotgun sequence of Myxococcus virescens NBRC 100334.</title>
        <authorList>
            <person name="Hosoyama A."/>
            <person name="Uohara A."/>
            <person name="Ohji S."/>
            <person name="Ichikawa N."/>
        </authorList>
    </citation>
    <scope>NUCLEOTIDE SEQUENCE [LARGE SCALE GENOMIC DNA]</scope>
    <source>
        <strain evidence="1 4">NBRC 100334</strain>
    </source>
</reference>
<evidence type="ECO:0000313" key="3">
    <source>
        <dbReference type="Proteomes" id="UP000198717"/>
    </source>
</evidence>
<dbReference type="AlphaFoldDB" id="A0A511HFL5"/>
<organism evidence="1 4">
    <name type="scientific">Myxococcus virescens</name>
    <dbReference type="NCBI Taxonomy" id="83456"/>
    <lineage>
        <taxon>Bacteria</taxon>
        <taxon>Pseudomonadati</taxon>
        <taxon>Myxococcota</taxon>
        <taxon>Myxococcia</taxon>
        <taxon>Myxococcales</taxon>
        <taxon>Cystobacterineae</taxon>
        <taxon>Myxococcaceae</taxon>
        <taxon>Myxococcus</taxon>
    </lineage>
</organism>
<protein>
    <submittedName>
        <fullName evidence="1">Uncharacterized protein</fullName>
    </submittedName>
</protein>
<dbReference type="Proteomes" id="UP000321224">
    <property type="component" value="Unassembled WGS sequence"/>
</dbReference>
<dbReference type="EMBL" id="BJVY01000024">
    <property type="protein sequence ID" value="GEL72342.1"/>
    <property type="molecule type" value="Genomic_DNA"/>
</dbReference>
<sequence length="53" mass="5409">MNALGVSAGAFDSLSFGVPVGFYHLAVGTGHGAYARGWGNVRVRRLEGRGGCG</sequence>
<name>A0A511HFL5_9BACT</name>
<proteinExistence type="predicted"/>
<keyword evidence="3" id="KW-1185">Reference proteome</keyword>
<dbReference type="EMBL" id="FNAJ01000019">
    <property type="protein sequence ID" value="SDF08180.1"/>
    <property type="molecule type" value="Genomic_DNA"/>
</dbReference>
<dbReference type="Proteomes" id="UP000198717">
    <property type="component" value="Unassembled WGS sequence"/>
</dbReference>
<gene>
    <name evidence="1" type="ORF">MVI01_41260</name>
    <name evidence="2" type="ORF">SAMN04488504_11992</name>
</gene>
<evidence type="ECO:0000313" key="1">
    <source>
        <dbReference type="EMBL" id="GEL72342.1"/>
    </source>
</evidence>
<comment type="caution">
    <text evidence="1">The sequence shown here is derived from an EMBL/GenBank/DDBJ whole genome shotgun (WGS) entry which is preliminary data.</text>
</comment>
<reference evidence="2 3" key="1">
    <citation type="submission" date="2016-10" db="EMBL/GenBank/DDBJ databases">
        <authorList>
            <person name="Varghese N."/>
            <person name="Submissions S."/>
        </authorList>
    </citation>
    <scope>NUCLEOTIDE SEQUENCE [LARGE SCALE GENOMIC DNA]</scope>
    <source>
        <strain evidence="2 3">DSM 2260</strain>
    </source>
</reference>
<accession>A0A511HFL5</accession>
<evidence type="ECO:0000313" key="2">
    <source>
        <dbReference type="EMBL" id="SDF08180.1"/>
    </source>
</evidence>
<evidence type="ECO:0000313" key="4">
    <source>
        <dbReference type="Proteomes" id="UP000321224"/>
    </source>
</evidence>